<comment type="caution">
    <text evidence="3">The sequence shown here is derived from an EMBL/GenBank/DDBJ whole genome shotgun (WGS) entry which is preliminary data.</text>
</comment>
<dbReference type="OrthoDB" id="41323at2759"/>
<dbReference type="GO" id="GO:0071897">
    <property type="term" value="P:DNA biosynthetic process"/>
    <property type="evidence" value="ECO:0007669"/>
    <property type="project" value="UniProtKB-ARBA"/>
</dbReference>
<dbReference type="InterPro" id="IPR043502">
    <property type="entry name" value="DNA/RNA_pol_sf"/>
</dbReference>
<organism evidence="3 4">
    <name type="scientific">Trichonephila clavata</name>
    <name type="common">Joro spider</name>
    <name type="synonym">Nephila clavata</name>
    <dbReference type="NCBI Taxonomy" id="2740835"/>
    <lineage>
        <taxon>Eukaryota</taxon>
        <taxon>Metazoa</taxon>
        <taxon>Ecdysozoa</taxon>
        <taxon>Arthropoda</taxon>
        <taxon>Chelicerata</taxon>
        <taxon>Arachnida</taxon>
        <taxon>Araneae</taxon>
        <taxon>Araneomorphae</taxon>
        <taxon>Entelegynae</taxon>
        <taxon>Araneoidea</taxon>
        <taxon>Nephilidae</taxon>
        <taxon>Trichonephila</taxon>
    </lineage>
</organism>
<accession>A0A8X6IQQ1</accession>
<feature type="domain" description="Reverse transcriptase/retrotransposon-derived protein RNase H-like" evidence="2">
    <location>
        <begin position="36"/>
        <end position="88"/>
    </location>
</feature>
<keyword evidence="4" id="KW-1185">Reference proteome</keyword>
<proteinExistence type="predicted"/>
<evidence type="ECO:0000256" key="1">
    <source>
        <dbReference type="SAM" id="MobiDB-lite"/>
    </source>
</evidence>
<dbReference type="AlphaFoldDB" id="A0A8X6IQQ1"/>
<feature type="compositionally biased region" description="Acidic residues" evidence="1">
    <location>
        <begin position="110"/>
        <end position="124"/>
    </location>
</feature>
<feature type="region of interest" description="Disordered" evidence="1">
    <location>
        <begin position="105"/>
        <end position="124"/>
    </location>
</feature>
<dbReference type="Pfam" id="PF17919">
    <property type="entry name" value="RT_RNaseH_2"/>
    <property type="match status" value="1"/>
</dbReference>
<evidence type="ECO:0000313" key="4">
    <source>
        <dbReference type="Proteomes" id="UP000887116"/>
    </source>
</evidence>
<gene>
    <name evidence="3" type="ORF">TNCT_241761</name>
</gene>
<dbReference type="SUPFAM" id="SSF56672">
    <property type="entry name" value="DNA/RNA polymerases"/>
    <property type="match status" value="1"/>
</dbReference>
<dbReference type="InterPro" id="IPR043128">
    <property type="entry name" value="Rev_trsase/Diguanyl_cyclase"/>
</dbReference>
<protein>
    <recommendedName>
        <fullName evidence="2">Reverse transcriptase/retrotransposon-derived protein RNase H-like domain-containing protein</fullName>
    </recommendedName>
</protein>
<sequence>MLNFYRRFLPNAAKHQTKLNDFLVGIKKNKNKSIDWDEDSIKDFEYCKEQLSESTTLAHPVSNAHLAIMVDASDKAVGGVMQQDNVDDSNAEDITHNSSSVGFNFISADSSDDDSSLESEEKDS</sequence>
<dbReference type="Proteomes" id="UP000887116">
    <property type="component" value="Unassembled WGS sequence"/>
</dbReference>
<dbReference type="EMBL" id="BMAO01026379">
    <property type="protein sequence ID" value="GFR09300.1"/>
    <property type="molecule type" value="Genomic_DNA"/>
</dbReference>
<dbReference type="InterPro" id="IPR041577">
    <property type="entry name" value="RT_RNaseH_2"/>
</dbReference>
<evidence type="ECO:0000313" key="3">
    <source>
        <dbReference type="EMBL" id="GFR09300.1"/>
    </source>
</evidence>
<dbReference type="Gene3D" id="3.30.70.270">
    <property type="match status" value="1"/>
</dbReference>
<reference evidence="3" key="1">
    <citation type="submission" date="2020-07" db="EMBL/GenBank/DDBJ databases">
        <title>Multicomponent nature underlies the extraordinary mechanical properties of spider dragline silk.</title>
        <authorList>
            <person name="Kono N."/>
            <person name="Nakamura H."/>
            <person name="Mori M."/>
            <person name="Yoshida Y."/>
            <person name="Ohtoshi R."/>
            <person name="Malay A.D."/>
            <person name="Moran D.A.P."/>
            <person name="Tomita M."/>
            <person name="Numata K."/>
            <person name="Arakawa K."/>
        </authorList>
    </citation>
    <scope>NUCLEOTIDE SEQUENCE</scope>
</reference>
<evidence type="ECO:0000259" key="2">
    <source>
        <dbReference type="Pfam" id="PF17919"/>
    </source>
</evidence>
<name>A0A8X6IQQ1_TRICU</name>